<feature type="compositionally biased region" description="Polar residues" evidence="1">
    <location>
        <begin position="86"/>
        <end position="101"/>
    </location>
</feature>
<dbReference type="Proteomes" id="UP001166947">
    <property type="component" value="Unassembled WGS sequence"/>
</dbReference>
<comment type="caution">
    <text evidence="3">The sequence shown here is derived from an EMBL/GenBank/DDBJ whole genome shotgun (WGS) entry which is preliminary data.</text>
</comment>
<evidence type="ECO:0000313" key="3">
    <source>
        <dbReference type="EMBL" id="MCS4533151.1"/>
    </source>
</evidence>
<dbReference type="EMBL" id="JANUXW010000002">
    <property type="protein sequence ID" value="MCS4533151.1"/>
    <property type="molecule type" value="Genomic_DNA"/>
</dbReference>
<feature type="compositionally biased region" description="Polar residues" evidence="1">
    <location>
        <begin position="182"/>
        <end position="191"/>
    </location>
</feature>
<organism evidence="3 4">
    <name type="scientific">Neisseria montereyensis</name>
    <dbReference type="NCBI Taxonomy" id="2973938"/>
    <lineage>
        <taxon>Bacteria</taxon>
        <taxon>Pseudomonadati</taxon>
        <taxon>Pseudomonadota</taxon>
        <taxon>Betaproteobacteria</taxon>
        <taxon>Neisseriales</taxon>
        <taxon>Neisseriaceae</taxon>
        <taxon>Neisseria</taxon>
    </lineage>
</organism>
<evidence type="ECO:0000256" key="2">
    <source>
        <dbReference type="SAM" id="Phobius"/>
    </source>
</evidence>
<keyword evidence="2" id="KW-0812">Transmembrane</keyword>
<keyword evidence="2" id="KW-0472">Membrane</keyword>
<feature type="transmembrane region" description="Helical" evidence="2">
    <location>
        <begin position="21"/>
        <end position="41"/>
    </location>
</feature>
<accession>A0ABT2FAA9</accession>
<keyword evidence="2" id="KW-1133">Transmembrane helix</keyword>
<evidence type="ECO:0000256" key="1">
    <source>
        <dbReference type="SAM" id="MobiDB-lite"/>
    </source>
</evidence>
<reference evidence="3" key="1">
    <citation type="submission" date="2022-08" db="EMBL/GenBank/DDBJ databases">
        <authorList>
            <person name="Volokhov D.V."/>
            <person name="Furtak V.A."/>
            <person name="Zagorodnyaya T.A."/>
        </authorList>
    </citation>
    <scope>NUCLEOTIDE SEQUENCE</scope>
    <source>
        <strain evidence="3">CSL10203-ORH2</strain>
    </source>
</reference>
<feature type="compositionally biased region" description="Basic and acidic residues" evidence="1">
    <location>
        <begin position="133"/>
        <end position="149"/>
    </location>
</feature>
<sequence>MKTNRSTGSSKQRFLLKPKHLLAALFAIAVVAVGGVVLGIMHTSTQTQAEEESASASDNAASRVEVWAPQGASVPAGVSTEMVDSISDSNQEAVAQASESDSVNRENTETVEAKVENGVTEKPVIRHTPRRNATRERQRAESVVEKTEQEQGAATVTGKQAVEAQRGGNIDSGIGSAKPTRSEPSSSQNKNTATAAETPPAPPAQQDRPIVKTPQASPPQPVGSNESRPITDNLF</sequence>
<evidence type="ECO:0000313" key="4">
    <source>
        <dbReference type="Proteomes" id="UP001166947"/>
    </source>
</evidence>
<keyword evidence="4" id="KW-1185">Reference proteome</keyword>
<name>A0ABT2FAA9_9NEIS</name>
<feature type="compositionally biased region" description="Basic and acidic residues" evidence="1">
    <location>
        <begin position="102"/>
        <end position="115"/>
    </location>
</feature>
<dbReference type="RefSeq" id="WP_259290973.1">
    <property type="nucleotide sequence ID" value="NZ_JANUXW010000002.1"/>
</dbReference>
<protein>
    <submittedName>
        <fullName evidence="3">Uncharacterized protein</fullName>
    </submittedName>
</protein>
<gene>
    <name evidence="3" type="ORF">NXS09_02405</name>
</gene>
<proteinExistence type="predicted"/>
<reference evidence="3" key="2">
    <citation type="journal article" date="2023" name="Curr. Microbiol.">
        <title>Neisseria montereyensis sp. nov., Isolated from Oropharynx of California Sea Lion (Zalophus californianus): Genomic, Phylogenetic, and Phenotypic Study.</title>
        <authorList>
            <person name="Volokhov D.V."/>
            <person name="Zagorodnyaya T.A."/>
            <person name="Furtak V.A."/>
            <person name="Nattanmai G."/>
            <person name="Randall L."/>
            <person name="Jose S."/>
            <person name="Gao Y."/>
            <person name="Gulland F.M."/>
            <person name="Eisenberg T."/>
            <person name="Delmonte P."/>
            <person name="Blom J."/>
            <person name="Mitchell K.K."/>
        </authorList>
    </citation>
    <scope>NUCLEOTIDE SEQUENCE</scope>
    <source>
        <strain evidence="3">CSL10203-ORH2</strain>
    </source>
</reference>
<feature type="compositionally biased region" description="Polar residues" evidence="1">
    <location>
        <begin position="222"/>
        <end position="235"/>
    </location>
</feature>
<feature type="region of interest" description="Disordered" evidence="1">
    <location>
        <begin position="86"/>
        <end position="235"/>
    </location>
</feature>